<dbReference type="KEGG" id="naf:GQ61_07020"/>
<dbReference type="STRING" id="1414854.GQ61_07020"/>
<name>A0A1W6N5M4_9PROT</name>
<dbReference type="Proteomes" id="UP000237351">
    <property type="component" value="Chromosome"/>
</dbReference>
<organism evidence="1 2">
    <name type="scientific">Candidatus Nucleicultrix amoebiphila FS5</name>
    <dbReference type="NCBI Taxonomy" id="1414854"/>
    <lineage>
        <taxon>Bacteria</taxon>
        <taxon>Pseudomonadati</taxon>
        <taxon>Pseudomonadota</taxon>
        <taxon>Alphaproteobacteria</taxon>
        <taxon>Holosporales</taxon>
        <taxon>Candidatus Nucleicultricaceae</taxon>
        <taxon>Candidatus Nucleicultrix</taxon>
    </lineage>
</organism>
<evidence type="ECO:0000313" key="2">
    <source>
        <dbReference type="Proteomes" id="UP000237351"/>
    </source>
</evidence>
<evidence type="ECO:0000313" key="1">
    <source>
        <dbReference type="EMBL" id="ARN85082.1"/>
    </source>
</evidence>
<keyword evidence="2" id="KW-1185">Reference proteome</keyword>
<proteinExistence type="predicted"/>
<dbReference type="AlphaFoldDB" id="A0A1W6N5M4"/>
<accession>A0A1W6N5M4</accession>
<sequence>MFIVVFFFFETLLRASYEIKTIEADQDEGVVYSRGKMTKIIFGEPQKTVPSFKRSSTVLLETKSLFHCHGICIRGKTSAGNIVRALYHWDSITEIETLFSTLKNIMITHHHAVPQSISTRLFGTLASAEWKNELLVHKEMANIVGYYIEKRADGEESYLDVCMSEQEDFYRLGKLSPQDD</sequence>
<reference evidence="1 2" key="1">
    <citation type="submission" date="2014-06" db="EMBL/GenBank/DDBJ databases">
        <title>The genome of the endonuclear symbiont Nucleicultrix amoebiphila.</title>
        <authorList>
            <person name="Schulz F."/>
            <person name="Horn M."/>
        </authorList>
    </citation>
    <scope>NUCLEOTIDE SEQUENCE [LARGE SCALE GENOMIC DNA]</scope>
    <source>
        <strain evidence="1 2">FS5</strain>
    </source>
</reference>
<dbReference type="EMBL" id="CP008743">
    <property type="protein sequence ID" value="ARN85082.1"/>
    <property type="molecule type" value="Genomic_DNA"/>
</dbReference>
<gene>
    <name evidence="1" type="ORF">GQ61_07020</name>
</gene>
<protein>
    <submittedName>
        <fullName evidence="1">Uncharacterized protein</fullName>
    </submittedName>
</protein>